<feature type="transmembrane region" description="Helical" evidence="6">
    <location>
        <begin position="276"/>
        <end position="298"/>
    </location>
</feature>
<dbReference type="FunFam" id="1.20.1250.20:FF:000018">
    <property type="entry name" value="MFS transporter permease"/>
    <property type="match status" value="1"/>
</dbReference>
<comment type="caution">
    <text evidence="8">The sequence shown here is derived from an EMBL/GenBank/DDBJ whole genome shotgun (WGS) entry which is preliminary data.</text>
</comment>
<feature type="transmembrane region" description="Helical" evidence="6">
    <location>
        <begin position="85"/>
        <end position="104"/>
    </location>
</feature>
<accession>A0A4U7BSB5</accession>
<evidence type="ECO:0000256" key="5">
    <source>
        <dbReference type="ARBA" id="ARBA00023136"/>
    </source>
</evidence>
<dbReference type="PROSITE" id="PS50850">
    <property type="entry name" value="MFS"/>
    <property type="match status" value="1"/>
</dbReference>
<proteinExistence type="predicted"/>
<feature type="transmembrane region" description="Helical" evidence="6">
    <location>
        <begin position="16"/>
        <end position="33"/>
    </location>
</feature>
<reference evidence="8 9" key="1">
    <citation type="submission" date="2018-05" db="EMBL/GenBank/DDBJ databases">
        <title>Novel Campyloabacter and Helicobacter Species and Strains.</title>
        <authorList>
            <person name="Mannion A.J."/>
            <person name="Shen Z."/>
            <person name="Fox J.G."/>
        </authorList>
    </citation>
    <scope>NUCLEOTIDE SEQUENCE [LARGE SCALE GENOMIC DNA]</scope>
    <source>
        <strain evidence="9">MIT17-670</strain>
    </source>
</reference>
<dbReference type="Proteomes" id="UP000310353">
    <property type="component" value="Unassembled WGS sequence"/>
</dbReference>
<dbReference type="GO" id="GO:0005886">
    <property type="term" value="C:plasma membrane"/>
    <property type="evidence" value="ECO:0007669"/>
    <property type="project" value="TreeGrafter"/>
</dbReference>
<keyword evidence="4 6" id="KW-1133">Transmembrane helix</keyword>
<evidence type="ECO:0000259" key="7">
    <source>
        <dbReference type="PROSITE" id="PS50850"/>
    </source>
</evidence>
<dbReference type="InterPro" id="IPR011701">
    <property type="entry name" value="MFS"/>
</dbReference>
<feature type="transmembrane region" description="Helical" evidence="6">
    <location>
        <begin position="54"/>
        <end position="70"/>
    </location>
</feature>
<dbReference type="Gene3D" id="1.20.1250.20">
    <property type="entry name" value="MFS general substrate transporter like domains"/>
    <property type="match status" value="2"/>
</dbReference>
<feature type="domain" description="Major facilitator superfamily (MFS) profile" evidence="7">
    <location>
        <begin position="20"/>
        <end position="423"/>
    </location>
</feature>
<dbReference type="AlphaFoldDB" id="A0A4U7BSB5"/>
<feature type="transmembrane region" description="Helical" evidence="6">
    <location>
        <begin position="111"/>
        <end position="134"/>
    </location>
</feature>
<feature type="transmembrane region" description="Helical" evidence="6">
    <location>
        <begin position="242"/>
        <end position="264"/>
    </location>
</feature>
<dbReference type="SUPFAM" id="SSF103473">
    <property type="entry name" value="MFS general substrate transporter"/>
    <property type="match status" value="1"/>
</dbReference>
<feature type="transmembrane region" description="Helical" evidence="6">
    <location>
        <begin position="399"/>
        <end position="418"/>
    </location>
</feature>
<feature type="transmembrane region" description="Helical" evidence="6">
    <location>
        <begin position="182"/>
        <end position="200"/>
    </location>
</feature>
<dbReference type="PANTHER" id="PTHR43791:SF30">
    <property type="entry name" value="INNER MEMBRANE TRANSPORT PROTEIN RHMT"/>
    <property type="match status" value="1"/>
</dbReference>
<feature type="transmembrane region" description="Helical" evidence="6">
    <location>
        <begin position="310"/>
        <end position="328"/>
    </location>
</feature>
<dbReference type="CDD" id="cd17319">
    <property type="entry name" value="MFS_ExuT_GudP_like"/>
    <property type="match status" value="1"/>
</dbReference>
<feature type="transmembrane region" description="Helical" evidence="6">
    <location>
        <begin position="335"/>
        <end position="354"/>
    </location>
</feature>
<evidence type="ECO:0000256" key="2">
    <source>
        <dbReference type="ARBA" id="ARBA00022448"/>
    </source>
</evidence>
<evidence type="ECO:0000256" key="4">
    <source>
        <dbReference type="ARBA" id="ARBA00022989"/>
    </source>
</evidence>
<organism evidence="8 9">
    <name type="scientific">Campylobacter aviculae</name>
    <dbReference type="NCBI Taxonomy" id="2510190"/>
    <lineage>
        <taxon>Bacteria</taxon>
        <taxon>Pseudomonadati</taxon>
        <taxon>Campylobacterota</taxon>
        <taxon>Epsilonproteobacteria</taxon>
        <taxon>Campylobacterales</taxon>
        <taxon>Campylobacteraceae</taxon>
        <taxon>Campylobacter</taxon>
    </lineage>
</organism>
<keyword evidence="9" id="KW-1185">Reference proteome</keyword>
<dbReference type="EMBL" id="NXMA01000009">
    <property type="protein sequence ID" value="TKX31654.1"/>
    <property type="molecule type" value="Genomic_DNA"/>
</dbReference>
<dbReference type="InterPro" id="IPR036259">
    <property type="entry name" value="MFS_trans_sf"/>
</dbReference>
<evidence type="ECO:0000256" key="1">
    <source>
        <dbReference type="ARBA" id="ARBA00004141"/>
    </source>
</evidence>
<dbReference type="Pfam" id="PF07690">
    <property type="entry name" value="MFS_1"/>
    <property type="match status" value="1"/>
</dbReference>
<dbReference type="InterPro" id="IPR020846">
    <property type="entry name" value="MFS_dom"/>
</dbReference>
<feature type="transmembrane region" description="Helical" evidence="6">
    <location>
        <begin position="146"/>
        <end position="170"/>
    </location>
</feature>
<sequence length="434" mass="48740">MKYLKSAELELVCKKISWRILPLIVLMFCLSMLDRTNIGFVKTHIEIDAGISEAAYALGAGIFFIGYALFEVPSNLLLHKLGAKIWLSRIMITWGLVTMAMIFIQGETSFYILRFLLGLSEAGFSPGIILYLSYFFPAIYRSKAYGIYQMGVPIAFIFGSLISGFILDYAPDIYFKNWQWMFLIEGSITVLVGIFCLFYLDSHPKDAKWLDLKEKNILLKYIENSNSKAKDYSVKDIFKSFLVWKFVFVYFCIQLSVYGVLFYLPNKIAQILEINVGFEVGILNAIPWIFVFVALPTFTSLADKNRSWNLYAILFLLLASLSMIASTFTENLIPFLFFISLAAIGFIVIQPIFWNLPTQVLRGKGAAAAVALIGSLGNLGGFVAPNLKTYIESHFGVQFGLIALALIAVLGVLVLAHLKNTLNLDKGEENGFKN</sequence>
<keyword evidence="5 6" id="KW-0472">Membrane</keyword>
<dbReference type="RefSeq" id="WP_137622508.1">
    <property type="nucleotide sequence ID" value="NZ_NXMA01000009.1"/>
</dbReference>
<evidence type="ECO:0000313" key="8">
    <source>
        <dbReference type="EMBL" id="TKX31654.1"/>
    </source>
</evidence>
<evidence type="ECO:0000256" key="6">
    <source>
        <dbReference type="SAM" id="Phobius"/>
    </source>
</evidence>
<name>A0A4U7BSB5_9BACT</name>
<dbReference type="OrthoDB" id="5441967at2"/>
<keyword evidence="3 6" id="KW-0812">Transmembrane</keyword>
<evidence type="ECO:0000313" key="9">
    <source>
        <dbReference type="Proteomes" id="UP000310353"/>
    </source>
</evidence>
<dbReference type="PANTHER" id="PTHR43791">
    <property type="entry name" value="PERMEASE-RELATED"/>
    <property type="match status" value="1"/>
</dbReference>
<protein>
    <submittedName>
        <fullName evidence="8">MFS transporter</fullName>
    </submittedName>
</protein>
<comment type="subcellular location">
    <subcellularLocation>
        <location evidence="1">Membrane</location>
        <topology evidence="1">Multi-pass membrane protein</topology>
    </subcellularLocation>
</comment>
<evidence type="ECO:0000256" key="3">
    <source>
        <dbReference type="ARBA" id="ARBA00022692"/>
    </source>
</evidence>
<feature type="transmembrane region" description="Helical" evidence="6">
    <location>
        <begin position="366"/>
        <end position="387"/>
    </location>
</feature>
<keyword evidence="2" id="KW-0813">Transport</keyword>
<dbReference type="GO" id="GO:0022857">
    <property type="term" value="F:transmembrane transporter activity"/>
    <property type="evidence" value="ECO:0007669"/>
    <property type="project" value="InterPro"/>
</dbReference>
<gene>
    <name evidence="8" type="ORF">CQA76_05940</name>
</gene>